<evidence type="ECO:0000313" key="8">
    <source>
        <dbReference type="EMBL" id="MFC6762196.1"/>
    </source>
</evidence>
<reference evidence="7" key="3">
    <citation type="submission" date="2024-09" db="EMBL/GenBank/DDBJ databases">
        <authorList>
            <person name="Sun Q."/>
            <person name="Mori K."/>
        </authorList>
    </citation>
    <scope>NUCLEOTIDE SEQUENCE</scope>
    <source>
        <strain evidence="7">NBRC 109054</strain>
    </source>
</reference>
<feature type="domain" description="HTH luxR-type" evidence="5">
    <location>
        <begin position="144"/>
        <end position="209"/>
    </location>
</feature>
<evidence type="ECO:0000259" key="5">
    <source>
        <dbReference type="PROSITE" id="PS50043"/>
    </source>
</evidence>
<dbReference type="PANTHER" id="PTHR43214:SF41">
    <property type="entry name" value="NITRATE_NITRITE RESPONSE REGULATOR PROTEIN NARP"/>
    <property type="match status" value="1"/>
</dbReference>
<evidence type="ECO:0000256" key="3">
    <source>
        <dbReference type="ARBA" id="ARBA00023163"/>
    </source>
</evidence>
<dbReference type="InterPro" id="IPR039420">
    <property type="entry name" value="WalR-like"/>
</dbReference>
<dbReference type="CDD" id="cd06170">
    <property type="entry name" value="LuxR_C_like"/>
    <property type="match status" value="1"/>
</dbReference>
<organism evidence="7 10">
    <name type="scientific">Sulfitobacter porphyrae</name>
    <dbReference type="NCBI Taxonomy" id="1246864"/>
    <lineage>
        <taxon>Bacteria</taxon>
        <taxon>Pseudomonadati</taxon>
        <taxon>Pseudomonadota</taxon>
        <taxon>Alphaproteobacteria</taxon>
        <taxon>Rhodobacterales</taxon>
        <taxon>Roseobacteraceae</taxon>
        <taxon>Sulfitobacter</taxon>
    </lineage>
</organism>
<reference evidence="7" key="1">
    <citation type="journal article" date="2014" name="Int. J. Syst. Evol. Microbiol.">
        <title>Complete genome of a new Firmicutes species belonging to the dominant human colonic microbiota ('Ruminococcus bicirculans') reveals two chromosomes and a selective capacity to utilize plant glucans.</title>
        <authorList>
            <consortium name="NISC Comparative Sequencing Program"/>
            <person name="Wegmann U."/>
            <person name="Louis P."/>
            <person name="Goesmann A."/>
            <person name="Henrissat B."/>
            <person name="Duncan S.H."/>
            <person name="Flint H.J."/>
        </authorList>
    </citation>
    <scope>NUCLEOTIDE SEQUENCE</scope>
    <source>
        <strain evidence="7">NBRC 109054</strain>
    </source>
</reference>
<evidence type="ECO:0000313" key="7">
    <source>
        <dbReference type="EMBL" id="MFC6762175.1"/>
    </source>
</evidence>
<evidence type="ECO:0000256" key="4">
    <source>
        <dbReference type="PROSITE-ProRule" id="PRU00169"/>
    </source>
</evidence>
<protein>
    <submittedName>
        <fullName evidence="7">Response regulator</fullName>
    </submittedName>
</protein>
<dbReference type="PANTHER" id="PTHR43214">
    <property type="entry name" value="TWO-COMPONENT RESPONSE REGULATOR"/>
    <property type="match status" value="1"/>
</dbReference>
<dbReference type="SMART" id="SM00421">
    <property type="entry name" value="HTH_LUXR"/>
    <property type="match status" value="1"/>
</dbReference>
<dbReference type="SUPFAM" id="SSF52172">
    <property type="entry name" value="CheY-like"/>
    <property type="match status" value="1"/>
</dbReference>
<dbReference type="CDD" id="cd00156">
    <property type="entry name" value="REC"/>
    <property type="match status" value="1"/>
</dbReference>
<feature type="modified residue" description="4-aspartylphosphate" evidence="4">
    <location>
        <position position="55"/>
    </location>
</feature>
<dbReference type="EMBL" id="JBHSWG010000004">
    <property type="protein sequence ID" value="MFC6762641.1"/>
    <property type="molecule type" value="Genomic_DNA"/>
</dbReference>
<dbReference type="SMART" id="SM00448">
    <property type="entry name" value="REC"/>
    <property type="match status" value="1"/>
</dbReference>
<gene>
    <name evidence="7" type="ORF">ACFQFQ_25945</name>
    <name evidence="8" type="ORF">ACFQFQ_26070</name>
    <name evidence="9" type="ORF">ACFQFQ_28685</name>
</gene>
<dbReference type="Gene3D" id="3.40.50.2300">
    <property type="match status" value="1"/>
</dbReference>
<sequence length="217" mass="23329">MIEKILIVEDVAQSRAFMTAILSGIFSDAEILEAADMRTAFFLCERHQFNLALVDLQLPDGDGYGVLRKLDQTQDDVTAIVTTAMGSDSAIVAALSAGADGYLLKSDPPDLIASHLRQIPDGTPPLSPAIARRVMDHFRQTGPSVDDNATLTRREAEVLSLVGRGLRVSDVAGALELAPSTVSSHIKSIYRKLNISSRAEAAYQAARLGLLTGDRPR</sequence>
<accession>A0ABW2B8V6</accession>
<dbReference type="InterPro" id="IPR016032">
    <property type="entry name" value="Sig_transdc_resp-reg_C-effctor"/>
</dbReference>
<keyword evidence="2" id="KW-0238">DNA-binding</keyword>
<dbReference type="PROSITE" id="PS50110">
    <property type="entry name" value="RESPONSE_REGULATORY"/>
    <property type="match status" value="1"/>
</dbReference>
<proteinExistence type="predicted"/>
<keyword evidence="10" id="KW-1185">Reference proteome</keyword>
<dbReference type="InterPro" id="IPR001789">
    <property type="entry name" value="Sig_transdc_resp-reg_receiver"/>
</dbReference>
<dbReference type="EMBL" id="JBHSWG010000004">
    <property type="protein sequence ID" value="MFC6762175.1"/>
    <property type="molecule type" value="Genomic_DNA"/>
</dbReference>
<dbReference type="Pfam" id="PF00196">
    <property type="entry name" value="GerE"/>
    <property type="match status" value="1"/>
</dbReference>
<dbReference type="InterPro" id="IPR000792">
    <property type="entry name" value="Tscrpt_reg_LuxR_C"/>
</dbReference>
<dbReference type="Proteomes" id="UP001596353">
    <property type="component" value="Unassembled WGS sequence"/>
</dbReference>
<dbReference type="SUPFAM" id="SSF46894">
    <property type="entry name" value="C-terminal effector domain of the bipartite response regulators"/>
    <property type="match status" value="1"/>
</dbReference>
<feature type="domain" description="Response regulatory" evidence="6">
    <location>
        <begin position="4"/>
        <end position="120"/>
    </location>
</feature>
<dbReference type="Pfam" id="PF00072">
    <property type="entry name" value="Response_reg"/>
    <property type="match status" value="1"/>
</dbReference>
<evidence type="ECO:0000259" key="6">
    <source>
        <dbReference type="PROSITE" id="PS50110"/>
    </source>
</evidence>
<dbReference type="InterPro" id="IPR011006">
    <property type="entry name" value="CheY-like_superfamily"/>
</dbReference>
<reference evidence="10" key="2">
    <citation type="journal article" date="2019" name="Int. J. Syst. Evol. Microbiol.">
        <title>The Global Catalogue of Microorganisms (GCM) 10K type strain sequencing project: providing services to taxonomists for standard genome sequencing and annotation.</title>
        <authorList>
            <consortium name="The Broad Institute Genomics Platform"/>
            <consortium name="The Broad Institute Genome Sequencing Center for Infectious Disease"/>
            <person name="Wu L."/>
            <person name="Ma J."/>
        </authorList>
    </citation>
    <scope>NUCLEOTIDE SEQUENCE [LARGE SCALE GENOMIC DNA]</scope>
    <source>
        <strain evidence="10">CCUG 66188</strain>
    </source>
</reference>
<dbReference type="PRINTS" id="PR00038">
    <property type="entry name" value="HTHLUXR"/>
</dbReference>
<name>A0ABW2B8V6_9RHOB</name>
<dbReference type="EMBL" id="JBHSWG010000004">
    <property type="protein sequence ID" value="MFC6762196.1"/>
    <property type="molecule type" value="Genomic_DNA"/>
</dbReference>
<keyword evidence="4" id="KW-0597">Phosphoprotein</keyword>
<dbReference type="PROSITE" id="PS50043">
    <property type="entry name" value="HTH_LUXR_2"/>
    <property type="match status" value="1"/>
</dbReference>
<evidence type="ECO:0000256" key="1">
    <source>
        <dbReference type="ARBA" id="ARBA00023015"/>
    </source>
</evidence>
<evidence type="ECO:0000256" key="2">
    <source>
        <dbReference type="ARBA" id="ARBA00023125"/>
    </source>
</evidence>
<keyword evidence="3" id="KW-0804">Transcription</keyword>
<dbReference type="PROSITE" id="PS00622">
    <property type="entry name" value="HTH_LUXR_1"/>
    <property type="match status" value="1"/>
</dbReference>
<evidence type="ECO:0000313" key="10">
    <source>
        <dbReference type="Proteomes" id="UP001596353"/>
    </source>
</evidence>
<keyword evidence="1" id="KW-0805">Transcription regulation</keyword>
<comment type="caution">
    <text evidence="7">The sequence shown here is derived from an EMBL/GenBank/DDBJ whole genome shotgun (WGS) entry which is preliminary data.</text>
</comment>
<evidence type="ECO:0000313" key="9">
    <source>
        <dbReference type="EMBL" id="MFC6762641.1"/>
    </source>
</evidence>